<sequence>MTLPRNVIIFGASGGIGSALVDHYAAQPNVETLHAVARRPLPERPGVQNHRVDITDEAALEMLAGQIRQSKVHPDLIVVATGILSDENGLQPEKSYRQQSVAAFEQVFAINTFAPAMIARHFLGLMPRKSPATFAALSARVGSISDNQLGGWHAYRASKAALNMLIRNYAIEMGRTHEQLICVGLHPGTVRTDLSDPFSKNVPEDKLFDPAQAAGYLADVLAGLTPGDSGAVFDWAGKAIPA</sequence>
<dbReference type="Pfam" id="PF00106">
    <property type="entry name" value="adh_short"/>
    <property type="match status" value="1"/>
</dbReference>
<dbReference type="Gene3D" id="3.40.50.720">
    <property type="entry name" value="NAD(P)-binding Rossmann-like Domain"/>
    <property type="match status" value="1"/>
</dbReference>
<dbReference type="PANTHER" id="PTHR43544">
    <property type="entry name" value="SHORT-CHAIN DEHYDROGENASE/REDUCTASE"/>
    <property type="match status" value="1"/>
</dbReference>
<gene>
    <name evidence="1" type="primary">csgA_2</name>
    <name evidence="1" type="ORF">NIT7321_02930</name>
</gene>
<protein>
    <submittedName>
        <fullName evidence="1">C signal</fullName>
    </submittedName>
</protein>
<proteinExistence type="predicted"/>
<dbReference type="CDD" id="cd05325">
    <property type="entry name" value="carb_red_sniffer_like_SDR_c"/>
    <property type="match status" value="1"/>
</dbReference>
<dbReference type="PANTHER" id="PTHR43544:SF12">
    <property type="entry name" value="NAD(P)-BINDING ROSSMANN-FOLD SUPERFAMILY PROTEIN"/>
    <property type="match status" value="1"/>
</dbReference>
<dbReference type="InterPro" id="IPR051468">
    <property type="entry name" value="Fungal_SecMetab_SDRs"/>
</dbReference>
<dbReference type="PRINTS" id="PR00081">
    <property type="entry name" value="GDHRDH"/>
</dbReference>
<organism evidence="1 2">
    <name type="scientific">Phaeobacter italicus</name>
    <dbReference type="NCBI Taxonomy" id="481446"/>
    <lineage>
        <taxon>Bacteria</taxon>
        <taxon>Pseudomonadati</taxon>
        <taxon>Pseudomonadota</taxon>
        <taxon>Alphaproteobacteria</taxon>
        <taxon>Rhodobacterales</taxon>
        <taxon>Roseobacteraceae</taxon>
        <taxon>Phaeobacter</taxon>
    </lineage>
</organism>
<evidence type="ECO:0000313" key="2">
    <source>
        <dbReference type="Proteomes" id="UP000043764"/>
    </source>
</evidence>
<evidence type="ECO:0000313" key="1">
    <source>
        <dbReference type="EMBL" id="CRL12058.1"/>
    </source>
</evidence>
<dbReference type="GO" id="GO:0016491">
    <property type="term" value="F:oxidoreductase activity"/>
    <property type="evidence" value="ECO:0007669"/>
    <property type="project" value="TreeGrafter"/>
</dbReference>
<reference evidence="2" key="1">
    <citation type="submission" date="2015-05" db="EMBL/GenBank/DDBJ databases">
        <authorList>
            <person name="Rodrigo-Torres Lidia"/>
            <person name="Arahal R.David."/>
        </authorList>
    </citation>
    <scope>NUCLEOTIDE SEQUENCE [LARGE SCALE GENOMIC DNA]</scope>
    <source>
        <strain evidence="2">CECT 7321</strain>
    </source>
</reference>
<dbReference type="Proteomes" id="UP000043764">
    <property type="component" value="Unassembled WGS sequence"/>
</dbReference>
<dbReference type="InterPro" id="IPR036291">
    <property type="entry name" value="NAD(P)-bd_dom_sf"/>
</dbReference>
<dbReference type="AlphaFoldDB" id="A0A0H5D5V2"/>
<dbReference type="EMBL" id="CVRL01000037">
    <property type="protein sequence ID" value="CRL12058.1"/>
    <property type="molecule type" value="Genomic_DNA"/>
</dbReference>
<dbReference type="RefSeq" id="WP_050673908.1">
    <property type="nucleotide sequence ID" value="NZ_CVRL01000037.1"/>
</dbReference>
<name>A0A0H5D5V2_9RHOB</name>
<dbReference type="InterPro" id="IPR002347">
    <property type="entry name" value="SDR_fam"/>
</dbReference>
<keyword evidence="2" id="KW-1185">Reference proteome</keyword>
<dbReference type="STRING" id="481446.NIT7645_03543"/>
<dbReference type="SUPFAM" id="SSF51735">
    <property type="entry name" value="NAD(P)-binding Rossmann-fold domains"/>
    <property type="match status" value="1"/>
</dbReference>
<accession>A0A0H5D5V2</accession>
<dbReference type="GO" id="GO:0005737">
    <property type="term" value="C:cytoplasm"/>
    <property type="evidence" value="ECO:0007669"/>
    <property type="project" value="TreeGrafter"/>
</dbReference>